<keyword evidence="2" id="KW-1003">Cell membrane</keyword>
<protein>
    <recommendedName>
        <fullName evidence="8">Citrate transporter-like domain-containing protein</fullName>
    </recommendedName>
</protein>
<proteinExistence type="predicted"/>
<dbReference type="PANTHER" id="PTHR43302:SF15">
    <property type="entry name" value="SILICON EFFLUX TRANSPORTER LSI2"/>
    <property type="match status" value="1"/>
</dbReference>
<reference evidence="6 7" key="1">
    <citation type="submission" date="2024-02" db="EMBL/GenBank/DDBJ databases">
        <authorList>
            <person name="Vignale AGUSTIN F."/>
            <person name="Sosa J E."/>
            <person name="Modenutti C."/>
        </authorList>
    </citation>
    <scope>NUCLEOTIDE SEQUENCE [LARGE SCALE GENOMIC DNA]</scope>
</reference>
<name>A0ABC8UVF0_9AQUA</name>
<evidence type="ECO:0000256" key="3">
    <source>
        <dbReference type="ARBA" id="ARBA00022692"/>
    </source>
</evidence>
<dbReference type="Proteomes" id="UP001642360">
    <property type="component" value="Unassembled WGS sequence"/>
</dbReference>
<sequence length="156" mass="17800">MAENNVQNIYYEYELTNSKRYFLYQNFFESKRSSIAKEYLLLQVAGSAALISPASEKKAWLILAWVSTVAGNLSLMGSAANIVVCEQARRAPDGYDLSFWSHLKFGVPSTLIVTAIGTRWLQFIFLEPSQIWSSLHTHSHSNWLGIYKMMTQMFLC</sequence>
<dbReference type="GO" id="GO:0005886">
    <property type="term" value="C:plasma membrane"/>
    <property type="evidence" value="ECO:0007669"/>
    <property type="project" value="UniProtKB-SubCell"/>
</dbReference>
<evidence type="ECO:0000256" key="1">
    <source>
        <dbReference type="ARBA" id="ARBA00004651"/>
    </source>
</evidence>
<dbReference type="EMBL" id="CAUOFW020009168">
    <property type="protein sequence ID" value="CAK9185050.1"/>
    <property type="molecule type" value="Genomic_DNA"/>
</dbReference>
<gene>
    <name evidence="6" type="ORF">ILEXP_LOCUS55410</name>
</gene>
<dbReference type="AlphaFoldDB" id="A0ABC8UVF0"/>
<comment type="caution">
    <text evidence="6">The sequence shown here is derived from an EMBL/GenBank/DDBJ whole genome shotgun (WGS) entry which is preliminary data.</text>
</comment>
<keyword evidence="7" id="KW-1185">Reference proteome</keyword>
<evidence type="ECO:0000313" key="6">
    <source>
        <dbReference type="EMBL" id="CAK9185050.1"/>
    </source>
</evidence>
<evidence type="ECO:0000256" key="2">
    <source>
        <dbReference type="ARBA" id="ARBA00022475"/>
    </source>
</evidence>
<evidence type="ECO:0000313" key="7">
    <source>
        <dbReference type="Proteomes" id="UP001642360"/>
    </source>
</evidence>
<keyword evidence="4" id="KW-1133">Transmembrane helix</keyword>
<evidence type="ECO:0008006" key="8">
    <source>
        <dbReference type="Google" id="ProtNLM"/>
    </source>
</evidence>
<keyword evidence="3" id="KW-0812">Transmembrane</keyword>
<accession>A0ABC8UVF0</accession>
<evidence type="ECO:0000256" key="4">
    <source>
        <dbReference type="ARBA" id="ARBA00022989"/>
    </source>
</evidence>
<comment type="subcellular location">
    <subcellularLocation>
        <location evidence="1">Cell membrane</location>
        <topology evidence="1">Multi-pass membrane protein</topology>
    </subcellularLocation>
</comment>
<evidence type="ECO:0000256" key="5">
    <source>
        <dbReference type="ARBA" id="ARBA00023136"/>
    </source>
</evidence>
<keyword evidence="5" id="KW-0472">Membrane</keyword>
<organism evidence="6 7">
    <name type="scientific">Ilex paraguariensis</name>
    <name type="common">yerba mate</name>
    <dbReference type="NCBI Taxonomy" id="185542"/>
    <lineage>
        <taxon>Eukaryota</taxon>
        <taxon>Viridiplantae</taxon>
        <taxon>Streptophyta</taxon>
        <taxon>Embryophyta</taxon>
        <taxon>Tracheophyta</taxon>
        <taxon>Spermatophyta</taxon>
        <taxon>Magnoliopsida</taxon>
        <taxon>eudicotyledons</taxon>
        <taxon>Gunneridae</taxon>
        <taxon>Pentapetalae</taxon>
        <taxon>asterids</taxon>
        <taxon>campanulids</taxon>
        <taxon>Aquifoliales</taxon>
        <taxon>Aquifoliaceae</taxon>
        <taxon>Ilex</taxon>
    </lineage>
</organism>
<dbReference type="PANTHER" id="PTHR43302">
    <property type="entry name" value="TRANSPORTER ARSB-RELATED"/>
    <property type="match status" value="1"/>
</dbReference>